<reference evidence="1" key="2">
    <citation type="submission" date="2021-08" db="EMBL/GenBank/DDBJ databases">
        <authorList>
            <person name="Dalcin Martins P."/>
        </authorList>
    </citation>
    <scope>NUCLEOTIDE SEQUENCE</scope>
    <source>
        <strain evidence="1">MAG_39</strain>
    </source>
</reference>
<protein>
    <submittedName>
        <fullName evidence="1">Uncharacterized protein</fullName>
    </submittedName>
</protein>
<evidence type="ECO:0000313" key="2">
    <source>
        <dbReference type="Proteomes" id="UP000705867"/>
    </source>
</evidence>
<gene>
    <name evidence="1" type="ORF">K8I29_04605</name>
</gene>
<proteinExistence type="predicted"/>
<dbReference type="EMBL" id="JAIOIV010000033">
    <property type="protein sequence ID" value="MBZ0155483.1"/>
    <property type="molecule type" value="Genomic_DNA"/>
</dbReference>
<comment type="caution">
    <text evidence="1">The sequence shown here is derived from an EMBL/GenBank/DDBJ whole genome shotgun (WGS) entry which is preliminary data.</text>
</comment>
<sequence>MHPLTSELSWHKREGWRRGIQFLERIFGEPPPGLTRIVERAGEIRRGIAALNPFLEKNTGEVCPRCTMVCCANKHGYHDNEDLIYLFAIGERPPLYREGIRDSDPCQFLSARGCTLERPLRPFRCTWYFCSALLEHMEKGPAREYRAFTGMVRRVLALRRELLEDFFRIAGSAP</sequence>
<accession>A0A953J4L3</accession>
<reference evidence="1" key="1">
    <citation type="journal article" date="2021" name="bioRxiv">
        <title>Unraveling nitrogen, sulfur and carbon metabolic pathways and microbial community transcriptional responses to substrate deprivation and toxicity stresses in a bioreactor mimicking anoxic brackish coastal sediment conditions.</title>
        <authorList>
            <person name="Martins P.D."/>
            <person name="Echeveste M.J."/>
            <person name="Arshad A."/>
            <person name="Kurth J."/>
            <person name="Ouboter H."/>
            <person name="Jetten M.S.M."/>
            <person name="Welte C.U."/>
        </authorList>
    </citation>
    <scope>NUCLEOTIDE SEQUENCE</scope>
    <source>
        <strain evidence="1">MAG_39</strain>
    </source>
</reference>
<dbReference type="Proteomes" id="UP000705867">
    <property type="component" value="Unassembled WGS sequence"/>
</dbReference>
<dbReference type="AlphaFoldDB" id="A0A953J4L3"/>
<name>A0A953J4L3_9BACT</name>
<organism evidence="1 2">
    <name type="scientific">Candidatus Nitrobium versatile</name>
    <dbReference type="NCBI Taxonomy" id="2884831"/>
    <lineage>
        <taxon>Bacteria</taxon>
        <taxon>Pseudomonadati</taxon>
        <taxon>Nitrospirota</taxon>
        <taxon>Nitrospiria</taxon>
        <taxon>Nitrospirales</taxon>
        <taxon>Nitrospiraceae</taxon>
        <taxon>Candidatus Nitrobium</taxon>
    </lineage>
</organism>
<evidence type="ECO:0000313" key="1">
    <source>
        <dbReference type="EMBL" id="MBZ0155483.1"/>
    </source>
</evidence>